<dbReference type="GO" id="GO:0016746">
    <property type="term" value="F:acyltransferase activity"/>
    <property type="evidence" value="ECO:0007669"/>
    <property type="project" value="UniProtKB-KW"/>
</dbReference>
<dbReference type="OrthoDB" id="25818at2759"/>
<evidence type="ECO:0000256" key="1">
    <source>
        <dbReference type="ARBA" id="ARBA00007274"/>
    </source>
</evidence>
<reference evidence="4" key="1">
    <citation type="submission" date="2020-03" db="EMBL/GenBank/DDBJ databases">
        <title>A high-quality chromosome-level genome assembly of a woody plant with both climbing and erect habits, Rhamnella rubrinervis.</title>
        <authorList>
            <person name="Lu Z."/>
            <person name="Yang Y."/>
            <person name="Zhu X."/>
            <person name="Sun Y."/>
        </authorList>
    </citation>
    <scope>NUCLEOTIDE SEQUENCE</scope>
    <source>
        <strain evidence="4">BYM</strain>
        <tissue evidence="4">Leaf</tissue>
    </source>
</reference>
<dbReference type="Proteomes" id="UP000796880">
    <property type="component" value="Unassembled WGS sequence"/>
</dbReference>
<organism evidence="4 5">
    <name type="scientific">Rhamnella rubrinervis</name>
    <dbReference type="NCBI Taxonomy" id="2594499"/>
    <lineage>
        <taxon>Eukaryota</taxon>
        <taxon>Viridiplantae</taxon>
        <taxon>Streptophyta</taxon>
        <taxon>Embryophyta</taxon>
        <taxon>Tracheophyta</taxon>
        <taxon>Spermatophyta</taxon>
        <taxon>Magnoliopsida</taxon>
        <taxon>eudicotyledons</taxon>
        <taxon>Gunneridae</taxon>
        <taxon>Pentapetalae</taxon>
        <taxon>rosids</taxon>
        <taxon>fabids</taxon>
        <taxon>Rosales</taxon>
        <taxon>Rhamnaceae</taxon>
        <taxon>rhamnoid group</taxon>
        <taxon>Rhamneae</taxon>
        <taxon>Rhamnella</taxon>
    </lineage>
</organism>
<evidence type="ECO:0000313" key="4">
    <source>
        <dbReference type="EMBL" id="KAF3453330.1"/>
    </source>
</evidence>
<evidence type="ECO:0000256" key="2">
    <source>
        <dbReference type="ARBA" id="ARBA00022679"/>
    </source>
</evidence>
<dbReference type="AlphaFoldDB" id="A0A8K0HKF4"/>
<sequence>MSASSIGSPFIPTHVKTRLSCMPSTQGCPQAVAKRKKGLDHPDPEQVSEVFSVDVHPGEKIGRGILLDHATGVVIGETTVIGGSVLHNVTLGGTGKVSGDSHPNIGDGVLIGAGTCILGSISVGEGAKIGAGSVVLKESSNQVNCSWDPS</sequence>
<dbReference type="CDD" id="cd03354">
    <property type="entry name" value="LbH_SAT"/>
    <property type="match status" value="1"/>
</dbReference>
<evidence type="ECO:0008006" key="6">
    <source>
        <dbReference type="Google" id="ProtNLM"/>
    </source>
</evidence>
<dbReference type="EMBL" id="VOIH02000002">
    <property type="protein sequence ID" value="KAF3453330.1"/>
    <property type="molecule type" value="Genomic_DNA"/>
</dbReference>
<evidence type="ECO:0000256" key="3">
    <source>
        <dbReference type="ARBA" id="ARBA00023315"/>
    </source>
</evidence>
<dbReference type="SUPFAM" id="SSF51161">
    <property type="entry name" value="Trimeric LpxA-like enzymes"/>
    <property type="match status" value="1"/>
</dbReference>
<comment type="caution">
    <text evidence="4">The sequence shown here is derived from an EMBL/GenBank/DDBJ whole genome shotgun (WGS) entry which is preliminary data.</text>
</comment>
<dbReference type="PANTHER" id="PTHR42811">
    <property type="entry name" value="SERINE ACETYLTRANSFERASE"/>
    <property type="match status" value="1"/>
</dbReference>
<dbReference type="InterPro" id="IPR001451">
    <property type="entry name" value="Hexapep"/>
</dbReference>
<protein>
    <recommendedName>
        <fullName evidence="6">Serine O-acetyltransferase</fullName>
    </recommendedName>
</protein>
<comment type="similarity">
    <text evidence="1">Belongs to the transferase hexapeptide repeat family.</text>
</comment>
<dbReference type="InterPro" id="IPR011004">
    <property type="entry name" value="Trimer_LpxA-like_sf"/>
</dbReference>
<keyword evidence="3" id="KW-0012">Acyltransferase</keyword>
<accession>A0A8K0HKF4</accession>
<dbReference type="Gene3D" id="2.160.10.10">
    <property type="entry name" value="Hexapeptide repeat proteins"/>
    <property type="match status" value="1"/>
</dbReference>
<dbReference type="InterPro" id="IPR045304">
    <property type="entry name" value="LbH_SAT"/>
</dbReference>
<evidence type="ECO:0000313" key="5">
    <source>
        <dbReference type="Proteomes" id="UP000796880"/>
    </source>
</evidence>
<keyword evidence="2" id="KW-0808">Transferase</keyword>
<keyword evidence="5" id="KW-1185">Reference proteome</keyword>
<name>A0A8K0HKF4_9ROSA</name>
<gene>
    <name evidence="4" type="ORF">FNV43_RR03770</name>
</gene>
<dbReference type="Pfam" id="PF00132">
    <property type="entry name" value="Hexapep"/>
    <property type="match status" value="1"/>
</dbReference>
<proteinExistence type="inferred from homology"/>